<organism evidence="1 2">
    <name type="scientific">Geothermobacter hydrogeniphilus</name>
    <dbReference type="NCBI Taxonomy" id="1969733"/>
    <lineage>
        <taxon>Bacteria</taxon>
        <taxon>Pseudomonadati</taxon>
        <taxon>Thermodesulfobacteriota</taxon>
        <taxon>Desulfuromonadia</taxon>
        <taxon>Desulfuromonadales</taxon>
        <taxon>Geothermobacteraceae</taxon>
        <taxon>Geothermobacter</taxon>
    </lineage>
</organism>
<accession>A0A2K2HAM9</accession>
<sequence>MTFLVFNLEFFYPKWAFAQFRTGVKHFRNCRLALMRQGYPLKHELIFSAMAGPAGDRFSISPSTRILSRFFWFQALNIEPSRNKQQLDGQTA</sequence>
<dbReference type="Proteomes" id="UP000236340">
    <property type="component" value="Unassembled WGS sequence"/>
</dbReference>
<reference evidence="1 2" key="1">
    <citation type="journal article" date="2018" name="Genome Announc.">
        <title>Genome Sequence of Geothermobacter sp. HR-1 Iron Reducer from the Loihi Seamount.</title>
        <authorList>
            <person name="Smith H."/>
            <person name="Abuyen K."/>
            <person name="Tremblay J."/>
            <person name="Savalia P."/>
            <person name="Perez-Rodriguez I."/>
            <person name="Emerson D."/>
            <person name="Tully B."/>
            <person name="Amend J."/>
        </authorList>
    </citation>
    <scope>NUCLEOTIDE SEQUENCE [LARGE SCALE GENOMIC DNA]</scope>
    <source>
        <strain evidence="1 2">HR-1</strain>
    </source>
</reference>
<dbReference type="AlphaFoldDB" id="A0A2K2HAM9"/>
<evidence type="ECO:0000313" key="1">
    <source>
        <dbReference type="EMBL" id="PNU20283.1"/>
    </source>
</evidence>
<protein>
    <submittedName>
        <fullName evidence="1">Uncharacterized protein</fullName>
    </submittedName>
</protein>
<comment type="caution">
    <text evidence="1">The sequence shown here is derived from an EMBL/GenBank/DDBJ whole genome shotgun (WGS) entry which is preliminary data.</text>
</comment>
<gene>
    <name evidence="1" type="ORF">C2E25_08230</name>
</gene>
<name>A0A2K2HAM9_9BACT</name>
<evidence type="ECO:0000313" key="2">
    <source>
        <dbReference type="Proteomes" id="UP000236340"/>
    </source>
</evidence>
<proteinExistence type="predicted"/>
<dbReference type="EMBL" id="PPFX01000015">
    <property type="protein sequence ID" value="PNU20283.1"/>
    <property type="molecule type" value="Genomic_DNA"/>
</dbReference>